<name>A0A1M7QRI9_9ACTN</name>
<dbReference type="RefSeq" id="WP_073258801.1">
    <property type="nucleotide sequence ID" value="NZ_FRCS01000005.1"/>
</dbReference>
<proteinExistence type="predicted"/>
<dbReference type="EMBL" id="FRCS01000005">
    <property type="protein sequence ID" value="SHN33906.1"/>
    <property type="molecule type" value="Genomic_DNA"/>
</dbReference>
<accession>A0A1M7QRI9</accession>
<feature type="region of interest" description="Disordered" evidence="1">
    <location>
        <begin position="1"/>
        <end position="27"/>
    </location>
</feature>
<keyword evidence="3" id="KW-1185">Reference proteome</keyword>
<dbReference type="OrthoDB" id="3579809at2"/>
<protein>
    <recommendedName>
        <fullName evidence="4">Homeodomain-like domain-containing protein</fullName>
    </recommendedName>
</protein>
<sequence length="150" mass="16271">MPAEFDLLPGHTGAVGRRQPDGELSTTAETGTAYRAVCSCGWLGATEYPATDVGSWSATSEWAAHVQPFLAATPPHWLLNRSDVLRDNLQELATTWPLQALGVLAEIERWHRPALQQAVDAARAAGKSWAEIGAALGVTRQSAHERFSRR</sequence>
<evidence type="ECO:0008006" key="4">
    <source>
        <dbReference type="Google" id="ProtNLM"/>
    </source>
</evidence>
<dbReference type="AlphaFoldDB" id="A0A1M7QRI9"/>
<gene>
    <name evidence="2" type="ORF">SAMN05443668_105198</name>
</gene>
<dbReference type="Proteomes" id="UP000184440">
    <property type="component" value="Unassembled WGS sequence"/>
</dbReference>
<evidence type="ECO:0000313" key="3">
    <source>
        <dbReference type="Proteomes" id="UP000184440"/>
    </source>
</evidence>
<evidence type="ECO:0000313" key="2">
    <source>
        <dbReference type="EMBL" id="SHN33906.1"/>
    </source>
</evidence>
<reference evidence="2 3" key="1">
    <citation type="submission" date="2016-11" db="EMBL/GenBank/DDBJ databases">
        <authorList>
            <person name="Jaros S."/>
            <person name="Januszkiewicz K."/>
            <person name="Wedrychowicz H."/>
        </authorList>
    </citation>
    <scope>NUCLEOTIDE SEQUENCE [LARGE SCALE GENOMIC DNA]</scope>
    <source>
        <strain evidence="2 3">DSM 46144</strain>
    </source>
</reference>
<dbReference type="STRING" id="134849.SAMN05443668_105198"/>
<organism evidence="2 3">
    <name type="scientific">Cryptosporangium aurantiacum</name>
    <dbReference type="NCBI Taxonomy" id="134849"/>
    <lineage>
        <taxon>Bacteria</taxon>
        <taxon>Bacillati</taxon>
        <taxon>Actinomycetota</taxon>
        <taxon>Actinomycetes</taxon>
        <taxon>Cryptosporangiales</taxon>
        <taxon>Cryptosporangiaceae</taxon>
        <taxon>Cryptosporangium</taxon>
    </lineage>
</organism>
<evidence type="ECO:0000256" key="1">
    <source>
        <dbReference type="SAM" id="MobiDB-lite"/>
    </source>
</evidence>